<evidence type="ECO:0000313" key="12">
    <source>
        <dbReference type="EMBL" id="PWG06060.1"/>
    </source>
</evidence>
<keyword evidence="3" id="KW-0813">Transport</keyword>
<evidence type="ECO:0000313" key="13">
    <source>
        <dbReference type="Proteomes" id="UP000245670"/>
    </source>
</evidence>
<keyword evidence="6 11" id="KW-0812">Transmembrane</keyword>
<dbReference type="GO" id="GO:0005886">
    <property type="term" value="C:plasma membrane"/>
    <property type="evidence" value="ECO:0007669"/>
    <property type="project" value="UniProtKB-SubCell"/>
</dbReference>
<dbReference type="OrthoDB" id="5242355at2"/>
<feature type="transmembrane region" description="Helical" evidence="11">
    <location>
        <begin position="160"/>
        <end position="184"/>
    </location>
</feature>
<feature type="transmembrane region" description="Helical" evidence="11">
    <location>
        <begin position="91"/>
        <end position="112"/>
    </location>
</feature>
<evidence type="ECO:0000256" key="6">
    <source>
        <dbReference type="ARBA" id="ARBA00022692"/>
    </source>
</evidence>
<proteinExistence type="inferred from homology"/>
<name>A0A2U2JCJ3_9FLAO</name>
<dbReference type="InterPro" id="IPR050222">
    <property type="entry name" value="MATE_MdtK"/>
</dbReference>
<evidence type="ECO:0000256" key="2">
    <source>
        <dbReference type="ARBA" id="ARBA00010199"/>
    </source>
</evidence>
<dbReference type="GO" id="GO:0015297">
    <property type="term" value="F:antiporter activity"/>
    <property type="evidence" value="ECO:0007669"/>
    <property type="project" value="UniProtKB-KW"/>
</dbReference>
<dbReference type="GO" id="GO:0006811">
    <property type="term" value="P:monoatomic ion transport"/>
    <property type="evidence" value="ECO:0007669"/>
    <property type="project" value="UniProtKB-KW"/>
</dbReference>
<feature type="transmembrane region" description="Helical" evidence="11">
    <location>
        <begin position="46"/>
        <end position="70"/>
    </location>
</feature>
<dbReference type="CDD" id="cd13136">
    <property type="entry name" value="MATE_DinF_like"/>
    <property type="match status" value="1"/>
</dbReference>
<comment type="similarity">
    <text evidence="2">Belongs to the multi antimicrobial extrusion (MATE) (TC 2.A.66.1) family.</text>
</comment>
<dbReference type="EMBL" id="QFFG01000002">
    <property type="protein sequence ID" value="PWG06060.1"/>
    <property type="molecule type" value="Genomic_DNA"/>
</dbReference>
<dbReference type="RefSeq" id="WP_109404391.1">
    <property type="nucleotide sequence ID" value="NZ_QFFG01000002.1"/>
</dbReference>
<keyword evidence="9 11" id="KW-0472">Membrane</keyword>
<feature type="transmembrane region" description="Helical" evidence="11">
    <location>
        <begin position="196"/>
        <end position="216"/>
    </location>
</feature>
<feature type="transmembrane region" description="Helical" evidence="11">
    <location>
        <begin position="388"/>
        <end position="407"/>
    </location>
</feature>
<feature type="transmembrane region" description="Helical" evidence="11">
    <location>
        <begin position="269"/>
        <end position="296"/>
    </location>
</feature>
<evidence type="ECO:0000256" key="11">
    <source>
        <dbReference type="SAM" id="Phobius"/>
    </source>
</evidence>
<keyword evidence="5" id="KW-1003">Cell membrane</keyword>
<keyword evidence="4" id="KW-0050">Antiport</keyword>
<comment type="caution">
    <text evidence="12">The sequence shown here is derived from an EMBL/GenBank/DDBJ whole genome shotgun (WGS) entry which is preliminary data.</text>
</comment>
<organism evidence="12 13">
    <name type="scientific">Polaribacter aquimarinus</name>
    <dbReference type="NCBI Taxonomy" id="2100726"/>
    <lineage>
        <taxon>Bacteria</taxon>
        <taxon>Pseudomonadati</taxon>
        <taxon>Bacteroidota</taxon>
        <taxon>Flavobacteriia</taxon>
        <taxon>Flavobacteriales</taxon>
        <taxon>Flavobacteriaceae</taxon>
    </lineage>
</organism>
<dbReference type="PANTHER" id="PTHR43298:SF2">
    <property type="entry name" value="FMN_FAD EXPORTER YEEO-RELATED"/>
    <property type="match status" value="1"/>
</dbReference>
<dbReference type="AlphaFoldDB" id="A0A2U2JCJ3"/>
<dbReference type="PANTHER" id="PTHR43298">
    <property type="entry name" value="MULTIDRUG RESISTANCE PROTEIN NORM-RELATED"/>
    <property type="match status" value="1"/>
</dbReference>
<accession>A0A2U2JCJ3</accession>
<keyword evidence="7 11" id="KW-1133">Transmembrane helix</keyword>
<feature type="transmembrane region" description="Helical" evidence="11">
    <location>
        <begin position="413"/>
        <end position="431"/>
    </location>
</feature>
<evidence type="ECO:0000256" key="7">
    <source>
        <dbReference type="ARBA" id="ARBA00022989"/>
    </source>
</evidence>
<gene>
    <name evidence="12" type="ORF">DIS07_06410</name>
</gene>
<evidence type="ECO:0000256" key="10">
    <source>
        <dbReference type="ARBA" id="ARBA00031636"/>
    </source>
</evidence>
<evidence type="ECO:0000256" key="8">
    <source>
        <dbReference type="ARBA" id="ARBA00023065"/>
    </source>
</evidence>
<evidence type="ECO:0000256" key="1">
    <source>
        <dbReference type="ARBA" id="ARBA00004651"/>
    </source>
</evidence>
<dbReference type="PIRSF" id="PIRSF006603">
    <property type="entry name" value="DinF"/>
    <property type="match status" value="1"/>
</dbReference>
<feature type="transmembrane region" description="Helical" evidence="11">
    <location>
        <begin position="236"/>
        <end position="257"/>
    </location>
</feature>
<evidence type="ECO:0000256" key="9">
    <source>
        <dbReference type="ARBA" id="ARBA00023136"/>
    </source>
</evidence>
<dbReference type="InterPro" id="IPR048279">
    <property type="entry name" value="MdtK-like"/>
</dbReference>
<dbReference type="NCBIfam" id="TIGR00797">
    <property type="entry name" value="matE"/>
    <property type="match status" value="1"/>
</dbReference>
<evidence type="ECO:0000256" key="4">
    <source>
        <dbReference type="ARBA" id="ARBA00022449"/>
    </source>
</evidence>
<dbReference type="InterPro" id="IPR044644">
    <property type="entry name" value="DinF-like"/>
</dbReference>
<evidence type="ECO:0000256" key="3">
    <source>
        <dbReference type="ARBA" id="ARBA00022448"/>
    </source>
</evidence>
<dbReference type="InterPro" id="IPR002528">
    <property type="entry name" value="MATE_fam"/>
</dbReference>
<comment type="subcellular location">
    <subcellularLocation>
        <location evidence="1">Cell membrane</location>
        <topology evidence="1">Multi-pass membrane protein</topology>
    </subcellularLocation>
</comment>
<feature type="transmembrane region" description="Helical" evidence="11">
    <location>
        <begin position="316"/>
        <end position="334"/>
    </location>
</feature>
<keyword evidence="13" id="KW-1185">Reference proteome</keyword>
<protein>
    <recommendedName>
        <fullName evidence="10">Multidrug-efflux transporter</fullName>
    </recommendedName>
</protein>
<evidence type="ECO:0000256" key="5">
    <source>
        <dbReference type="ARBA" id="ARBA00022475"/>
    </source>
</evidence>
<dbReference type="Pfam" id="PF01554">
    <property type="entry name" value="MatE"/>
    <property type="match status" value="2"/>
</dbReference>
<dbReference type="GO" id="GO:0042910">
    <property type="term" value="F:xenobiotic transmembrane transporter activity"/>
    <property type="evidence" value="ECO:0007669"/>
    <property type="project" value="InterPro"/>
</dbReference>
<dbReference type="Proteomes" id="UP000245670">
    <property type="component" value="Unassembled WGS sequence"/>
</dbReference>
<feature type="transmembrane region" description="Helical" evidence="11">
    <location>
        <begin position="132"/>
        <end position="153"/>
    </location>
</feature>
<sequence length="444" mass="48959">MNTKISLKSINKLAIPALIAGIAEPLLSITDTAIIGNIDENATESLAAVGIVGAFISMLIWVFGQIRSAISSIVSQYLGANKLDEIKTLPAQAIAIVVFGSLLVLAISYPFAEQIFRFYNASGDILNYCITYFKIRIFGFPFSLFVFAVFGTFRGLQNTYYPMIIAIIGALLNIVLDIIFVYGIEGVLPAMNIEGAAYASVIAQITMAIIAVVLLLKKTSISLKIALPFHKEIPTLLGMIGNLFVRTIALNTALYFATAYATDYGAEYIAAYTIGINIWLLGAFMIDGYSSAGNILSGKLLGAKDYKTLVELSKKLFKYGIITGSIIALTGFIFHDFIGQIFTKEPEVLKQFNAVFWLVLLTQPISAITFIFDGMFKGMGKMKYLRNLLILSTGLVFIPTLLFFDYLDLKLTAIWIAFTLWILARGLPLVFKFRREFLPLIKND</sequence>
<reference evidence="12 13" key="1">
    <citation type="submission" date="2018-05" db="EMBL/GenBank/DDBJ databases">
        <title>Polaribacter aquimarinus sp. nov., isolated from sediment in a sediment of sea.</title>
        <authorList>
            <person name="Lu D."/>
        </authorList>
    </citation>
    <scope>NUCLEOTIDE SEQUENCE [LARGE SCALE GENOMIC DNA]</scope>
    <source>
        <strain evidence="12 13">ZY113</strain>
    </source>
</reference>
<feature type="transmembrane region" description="Helical" evidence="11">
    <location>
        <begin position="354"/>
        <end position="376"/>
    </location>
</feature>
<keyword evidence="8" id="KW-0406">Ion transport</keyword>